<reference evidence="2 3" key="1">
    <citation type="journal article" date="2021" name="Elife">
        <title>Chloroplast acquisition without the gene transfer in kleptoplastic sea slugs, Plakobranchus ocellatus.</title>
        <authorList>
            <person name="Maeda T."/>
            <person name="Takahashi S."/>
            <person name="Yoshida T."/>
            <person name="Shimamura S."/>
            <person name="Takaki Y."/>
            <person name="Nagai Y."/>
            <person name="Toyoda A."/>
            <person name="Suzuki Y."/>
            <person name="Arimoto A."/>
            <person name="Ishii H."/>
            <person name="Satoh N."/>
            <person name="Nishiyama T."/>
            <person name="Hasebe M."/>
            <person name="Maruyama T."/>
            <person name="Minagawa J."/>
            <person name="Obokata J."/>
            <person name="Shigenobu S."/>
        </authorList>
    </citation>
    <scope>NUCLEOTIDE SEQUENCE [LARGE SCALE GENOMIC DNA]</scope>
</reference>
<dbReference type="InterPro" id="IPR000873">
    <property type="entry name" value="AMP-dep_synth/lig_dom"/>
</dbReference>
<evidence type="ECO:0000313" key="2">
    <source>
        <dbReference type="EMBL" id="GFS23533.1"/>
    </source>
</evidence>
<name>A0AAV4JNN9_9GAST</name>
<proteinExistence type="predicted"/>
<gene>
    <name evidence="2" type="ORF">ElyMa_003391800</name>
</gene>
<dbReference type="Gene3D" id="3.40.50.12780">
    <property type="entry name" value="N-terminal domain of ligase-like"/>
    <property type="match status" value="1"/>
</dbReference>
<sequence length="167" mass="18518">MDEDKTNNSLNTIPKRLKYIAETYPDREIFICVGKDSRDAFTARSLLNLAGKFAAQLLHNGFKHGDVIANTLPNSPERIITDLGIILAGCIGLNGQILLADGSDFLSAAWKAKCNGIILCPEQWSAAWRLFRNHIADPTVGMFSLVCHEQVPDLTKVVLIRPRQLDM</sequence>
<accession>A0AAV4JNN9</accession>
<feature type="domain" description="AMP-dependent synthetase/ligase" evidence="1">
    <location>
        <begin position="21"/>
        <end position="91"/>
    </location>
</feature>
<keyword evidence="3" id="KW-1185">Reference proteome</keyword>
<evidence type="ECO:0000313" key="3">
    <source>
        <dbReference type="Proteomes" id="UP000762676"/>
    </source>
</evidence>
<comment type="caution">
    <text evidence="2">The sequence shown here is derived from an EMBL/GenBank/DDBJ whole genome shotgun (WGS) entry which is preliminary data.</text>
</comment>
<dbReference type="Proteomes" id="UP000762676">
    <property type="component" value="Unassembled WGS sequence"/>
</dbReference>
<organism evidence="2 3">
    <name type="scientific">Elysia marginata</name>
    <dbReference type="NCBI Taxonomy" id="1093978"/>
    <lineage>
        <taxon>Eukaryota</taxon>
        <taxon>Metazoa</taxon>
        <taxon>Spiralia</taxon>
        <taxon>Lophotrochozoa</taxon>
        <taxon>Mollusca</taxon>
        <taxon>Gastropoda</taxon>
        <taxon>Heterobranchia</taxon>
        <taxon>Euthyneura</taxon>
        <taxon>Panpulmonata</taxon>
        <taxon>Sacoglossa</taxon>
        <taxon>Placobranchoidea</taxon>
        <taxon>Plakobranchidae</taxon>
        <taxon>Elysia</taxon>
    </lineage>
</organism>
<dbReference type="EMBL" id="BMAT01006981">
    <property type="protein sequence ID" value="GFS23533.1"/>
    <property type="molecule type" value="Genomic_DNA"/>
</dbReference>
<dbReference type="SUPFAM" id="SSF56801">
    <property type="entry name" value="Acetyl-CoA synthetase-like"/>
    <property type="match status" value="1"/>
</dbReference>
<evidence type="ECO:0000259" key="1">
    <source>
        <dbReference type="Pfam" id="PF00501"/>
    </source>
</evidence>
<dbReference type="AlphaFoldDB" id="A0AAV4JNN9"/>
<dbReference type="InterPro" id="IPR042099">
    <property type="entry name" value="ANL_N_sf"/>
</dbReference>
<protein>
    <submittedName>
        <fullName evidence="2">Acyl-CoA synthetase family member 2, mitochondrial</fullName>
    </submittedName>
</protein>
<dbReference type="Pfam" id="PF00501">
    <property type="entry name" value="AMP-binding"/>
    <property type="match status" value="1"/>
</dbReference>